<organism evidence="1 2">
    <name type="scientific">Petrolisthes manimaculis</name>
    <dbReference type="NCBI Taxonomy" id="1843537"/>
    <lineage>
        <taxon>Eukaryota</taxon>
        <taxon>Metazoa</taxon>
        <taxon>Ecdysozoa</taxon>
        <taxon>Arthropoda</taxon>
        <taxon>Crustacea</taxon>
        <taxon>Multicrustacea</taxon>
        <taxon>Malacostraca</taxon>
        <taxon>Eumalacostraca</taxon>
        <taxon>Eucarida</taxon>
        <taxon>Decapoda</taxon>
        <taxon>Pleocyemata</taxon>
        <taxon>Anomura</taxon>
        <taxon>Galatheoidea</taxon>
        <taxon>Porcellanidae</taxon>
        <taxon>Petrolisthes</taxon>
    </lineage>
</organism>
<protein>
    <submittedName>
        <fullName evidence="1">Uncharacterized protein</fullName>
    </submittedName>
</protein>
<proteinExistence type="predicted"/>
<dbReference type="EMBL" id="JAWZYT010002391">
    <property type="protein sequence ID" value="KAK4304748.1"/>
    <property type="molecule type" value="Genomic_DNA"/>
</dbReference>
<evidence type="ECO:0000313" key="2">
    <source>
        <dbReference type="Proteomes" id="UP001292094"/>
    </source>
</evidence>
<sequence length="99" mass="11947">MEQQRKTLRKARSYWVCPWLARRKLFGQWERLIHELARKDKSSCKNFLRVNRDLFMDILNKIGQFGPCIMKKCTFWREPLKPGLRLALTLRYLATGDNF</sequence>
<accession>A0AAE1PAY2</accession>
<reference evidence="1" key="1">
    <citation type="submission" date="2023-11" db="EMBL/GenBank/DDBJ databases">
        <title>Genome assemblies of two species of porcelain crab, Petrolisthes cinctipes and Petrolisthes manimaculis (Anomura: Porcellanidae).</title>
        <authorList>
            <person name="Angst P."/>
        </authorList>
    </citation>
    <scope>NUCLEOTIDE SEQUENCE</scope>
    <source>
        <strain evidence="1">PB745_02</strain>
        <tissue evidence="1">Gill</tissue>
    </source>
</reference>
<dbReference type="Proteomes" id="UP001292094">
    <property type="component" value="Unassembled WGS sequence"/>
</dbReference>
<evidence type="ECO:0000313" key="1">
    <source>
        <dbReference type="EMBL" id="KAK4304748.1"/>
    </source>
</evidence>
<comment type="caution">
    <text evidence="1">The sequence shown here is derived from an EMBL/GenBank/DDBJ whole genome shotgun (WGS) entry which is preliminary data.</text>
</comment>
<keyword evidence="2" id="KW-1185">Reference proteome</keyword>
<name>A0AAE1PAY2_9EUCA</name>
<dbReference type="AlphaFoldDB" id="A0AAE1PAY2"/>
<gene>
    <name evidence="1" type="ORF">Pmani_023324</name>
</gene>